<dbReference type="PROSITE" id="PS50192">
    <property type="entry name" value="T_SNARE"/>
    <property type="match status" value="1"/>
</dbReference>
<dbReference type="FunFam" id="1.20.58.90:FF:000012">
    <property type="entry name" value="SNARE domain protein"/>
    <property type="match status" value="1"/>
</dbReference>
<dbReference type="InterPro" id="IPR015260">
    <property type="entry name" value="Syntaxin-6/10/61_N"/>
</dbReference>
<feature type="compositionally biased region" description="Basic and acidic residues" evidence="12">
    <location>
        <begin position="167"/>
        <end position="195"/>
    </location>
</feature>
<dbReference type="Gene3D" id="1.20.5.110">
    <property type="match status" value="1"/>
</dbReference>
<name>A0A5B0P2U0_PUCGR</name>
<evidence type="ECO:0000256" key="10">
    <source>
        <dbReference type="ARBA" id="ARBA00073343"/>
    </source>
</evidence>
<keyword evidence="3" id="KW-0813">Transport</keyword>
<dbReference type="GO" id="GO:0048278">
    <property type="term" value="P:vesicle docking"/>
    <property type="evidence" value="ECO:0007669"/>
    <property type="project" value="TreeGrafter"/>
</dbReference>
<evidence type="ECO:0000259" key="14">
    <source>
        <dbReference type="PROSITE" id="PS50192"/>
    </source>
</evidence>
<dbReference type="CDD" id="cd21442">
    <property type="entry name" value="SNARE_NTD_STX6-like"/>
    <property type="match status" value="1"/>
</dbReference>
<dbReference type="PANTHER" id="PTHR19957:SF224">
    <property type="entry name" value="HL02043P"/>
    <property type="match status" value="1"/>
</dbReference>
<evidence type="ECO:0000313" key="16">
    <source>
        <dbReference type="EMBL" id="KAA1094790.1"/>
    </source>
</evidence>
<feature type="transmembrane region" description="Helical" evidence="13">
    <location>
        <begin position="282"/>
        <end position="300"/>
    </location>
</feature>
<evidence type="ECO:0000256" key="3">
    <source>
        <dbReference type="ARBA" id="ARBA00022448"/>
    </source>
</evidence>
<gene>
    <name evidence="16" type="ORF">PGT21_030258</name>
    <name evidence="15" type="ORF">PGTUg99_020172</name>
</gene>
<keyword evidence="17" id="KW-1185">Reference proteome</keyword>
<dbReference type="GO" id="GO:0006906">
    <property type="term" value="P:vesicle fusion"/>
    <property type="evidence" value="ECO:0007669"/>
    <property type="project" value="TreeGrafter"/>
</dbReference>
<keyword evidence="9 13" id="KW-0472">Membrane</keyword>
<evidence type="ECO:0000256" key="2">
    <source>
        <dbReference type="ARBA" id="ARBA00009063"/>
    </source>
</evidence>
<evidence type="ECO:0000256" key="11">
    <source>
        <dbReference type="SAM" id="Coils"/>
    </source>
</evidence>
<dbReference type="GO" id="GO:0005484">
    <property type="term" value="F:SNAP receptor activity"/>
    <property type="evidence" value="ECO:0007669"/>
    <property type="project" value="TreeGrafter"/>
</dbReference>
<dbReference type="Proteomes" id="UP000325313">
    <property type="component" value="Unassembled WGS sequence"/>
</dbReference>
<evidence type="ECO:0000256" key="8">
    <source>
        <dbReference type="ARBA" id="ARBA00023054"/>
    </source>
</evidence>
<accession>A0A5B0P2U0</accession>
<evidence type="ECO:0000256" key="12">
    <source>
        <dbReference type="SAM" id="MobiDB-lite"/>
    </source>
</evidence>
<evidence type="ECO:0000256" key="4">
    <source>
        <dbReference type="ARBA" id="ARBA00022692"/>
    </source>
</evidence>
<dbReference type="EMBL" id="VSWC01000079">
    <property type="protein sequence ID" value="KAA1094790.1"/>
    <property type="molecule type" value="Genomic_DNA"/>
</dbReference>
<keyword evidence="6 13" id="KW-1133">Transmembrane helix</keyword>
<dbReference type="InterPro" id="IPR010989">
    <property type="entry name" value="SNARE"/>
</dbReference>
<feature type="domain" description="T-SNARE coiled-coil homology" evidence="14">
    <location>
        <begin position="209"/>
        <end position="271"/>
    </location>
</feature>
<dbReference type="SUPFAM" id="SSF47661">
    <property type="entry name" value="t-snare proteins"/>
    <property type="match status" value="1"/>
</dbReference>
<dbReference type="FunFam" id="1.20.5.110:FF:000006">
    <property type="entry name" value="Syntaxin 6"/>
    <property type="match status" value="1"/>
</dbReference>
<dbReference type="GO" id="GO:0006886">
    <property type="term" value="P:intracellular protein transport"/>
    <property type="evidence" value="ECO:0007669"/>
    <property type="project" value="TreeGrafter"/>
</dbReference>
<keyword evidence="4 13" id="KW-0812">Transmembrane</keyword>
<sequence length="301" mass="33950">MSKNDPYFEVRAEVESSLLSAAALHSSYNRILLTLPPESRPTSEELSSTRTELKATLSTLIYDISELDHVVRVLEQDLSPSSSSSPTSSKKNNNLNKSKFGVSLDEVKKRRAWLVEVQQQVQAMKETVEMPLGSNPVPSSYHPLLPSPISPTDRKTGGRTASRSQSRNHEDRQKRSRNPAESRPQFRDDLESQREAEDDTEEFYHQQESMIMKQQDQTLGTISGVVGVLREQASLMGQEMSEQNVMLDELDGQIDHTESKLSKANRKLNRFVEENKNSKSSWTILILIIILTILLIAIVLT</sequence>
<dbReference type="EMBL" id="VDEP01000444">
    <property type="protein sequence ID" value="KAA1079115.1"/>
    <property type="molecule type" value="Genomic_DNA"/>
</dbReference>
<protein>
    <recommendedName>
        <fullName evidence="10">t-SNARE affecting a late Golgi compartment protein 1</fullName>
    </recommendedName>
</protein>
<evidence type="ECO:0000313" key="15">
    <source>
        <dbReference type="EMBL" id="KAA1079115.1"/>
    </source>
</evidence>
<comment type="similarity">
    <text evidence="2">Belongs to the syntaxin family.</text>
</comment>
<evidence type="ECO:0000256" key="6">
    <source>
        <dbReference type="ARBA" id="ARBA00022989"/>
    </source>
</evidence>
<dbReference type="Gene3D" id="1.20.58.90">
    <property type="match status" value="1"/>
</dbReference>
<dbReference type="InterPro" id="IPR045242">
    <property type="entry name" value="Syntaxin"/>
</dbReference>
<evidence type="ECO:0000313" key="18">
    <source>
        <dbReference type="Proteomes" id="UP000325313"/>
    </source>
</evidence>
<feature type="coiled-coil region" evidence="11">
    <location>
        <begin position="247"/>
        <end position="274"/>
    </location>
</feature>
<comment type="subcellular location">
    <subcellularLocation>
        <location evidence="1">Golgi apparatus membrane</location>
        <topology evidence="1">Single-pass type IV membrane protein</topology>
    </subcellularLocation>
</comment>
<proteinExistence type="inferred from homology"/>
<dbReference type="Pfam" id="PF09177">
    <property type="entry name" value="STX6_10_61_N"/>
    <property type="match status" value="1"/>
</dbReference>
<evidence type="ECO:0000256" key="7">
    <source>
        <dbReference type="ARBA" id="ARBA00023034"/>
    </source>
</evidence>
<dbReference type="SUPFAM" id="SSF58038">
    <property type="entry name" value="SNARE fusion complex"/>
    <property type="match status" value="1"/>
</dbReference>
<dbReference type="CDD" id="cd15851">
    <property type="entry name" value="SNARE_Syntaxin6"/>
    <property type="match status" value="1"/>
</dbReference>
<evidence type="ECO:0000256" key="13">
    <source>
        <dbReference type="SAM" id="Phobius"/>
    </source>
</evidence>
<dbReference type="Proteomes" id="UP000324748">
    <property type="component" value="Unassembled WGS sequence"/>
</dbReference>
<evidence type="ECO:0000313" key="17">
    <source>
        <dbReference type="Proteomes" id="UP000324748"/>
    </source>
</evidence>
<dbReference type="OrthoDB" id="2502784at2759"/>
<dbReference type="PANTHER" id="PTHR19957">
    <property type="entry name" value="SYNTAXIN"/>
    <property type="match status" value="1"/>
</dbReference>
<keyword evidence="5" id="KW-0653">Protein transport</keyword>
<dbReference type="AlphaFoldDB" id="A0A5B0P2U0"/>
<dbReference type="GO" id="GO:0000139">
    <property type="term" value="C:Golgi membrane"/>
    <property type="evidence" value="ECO:0007669"/>
    <property type="project" value="UniProtKB-SubCell"/>
</dbReference>
<feature type="region of interest" description="Disordered" evidence="12">
    <location>
        <begin position="78"/>
        <end position="97"/>
    </location>
</feature>
<dbReference type="GO" id="GO:0031201">
    <property type="term" value="C:SNARE complex"/>
    <property type="evidence" value="ECO:0007669"/>
    <property type="project" value="TreeGrafter"/>
</dbReference>
<evidence type="ECO:0000256" key="5">
    <source>
        <dbReference type="ARBA" id="ARBA00022927"/>
    </source>
</evidence>
<evidence type="ECO:0000256" key="1">
    <source>
        <dbReference type="ARBA" id="ARBA00004409"/>
    </source>
</evidence>
<keyword evidence="7" id="KW-0333">Golgi apparatus</keyword>
<comment type="caution">
    <text evidence="16">The sequence shown here is derived from an EMBL/GenBank/DDBJ whole genome shotgun (WGS) entry which is preliminary data.</text>
</comment>
<organism evidence="16 17">
    <name type="scientific">Puccinia graminis f. sp. tritici</name>
    <dbReference type="NCBI Taxonomy" id="56615"/>
    <lineage>
        <taxon>Eukaryota</taxon>
        <taxon>Fungi</taxon>
        <taxon>Dikarya</taxon>
        <taxon>Basidiomycota</taxon>
        <taxon>Pucciniomycotina</taxon>
        <taxon>Pucciniomycetes</taxon>
        <taxon>Pucciniales</taxon>
        <taxon>Pucciniaceae</taxon>
        <taxon>Puccinia</taxon>
    </lineage>
</organism>
<dbReference type="SMART" id="SM00397">
    <property type="entry name" value="t_SNARE"/>
    <property type="match status" value="1"/>
</dbReference>
<keyword evidence="8 11" id="KW-0175">Coiled coil</keyword>
<feature type="region of interest" description="Disordered" evidence="12">
    <location>
        <begin position="130"/>
        <end position="205"/>
    </location>
</feature>
<evidence type="ECO:0000256" key="9">
    <source>
        <dbReference type="ARBA" id="ARBA00023136"/>
    </source>
</evidence>
<dbReference type="Pfam" id="PF05739">
    <property type="entry name" value="SNARE"/>
    <property type="match status" value="1"/>
</dbReference>
<dbReference type="InterPro" id="IPR000727">
    <property type="entry name" value="T_SNARE_dom"/>
</dbReference>
<dbReference type="GO" id="GO:0000149">
    <property type="term" value="F:SNARE binding"/>
    <property type="evidence" value="ECO:0007669"/>
    <property type="project" value="TreeGrafter"/>
</dbReference>
<dbReference type="GO" id="GO:0048193">
    <property type="term" value="P:Golgi vesicle transport"/>
    <property type="evidence" value="ECO:0007669"/>
    <property type="project" value="InterPro"/>
</dbReference>
<reference evidence="17 18" key="1">
    <citation type="submission" date="2019-05" db="EMBL/GenBank/DDBJ databases">
        <title>Emergence of the Ug99 lineage of the wheat stem rust pathogen through somatic hybridization.</title>
        <authorList>
            <person name="Li F."/>
            <person name="Upadhyaya N.M."/>
            <person name="Sperschneider J."/>
            <person name="Matny O."/>
            <person name="Nguyen-Phuc H."/>
            <person name="Mago R."/>
            <person name="Raley C."/>
            <person name="Miller M.E."/>
            <person name="Silverstein K.A.T."/>
            <person name="Henningsen E."/>
            <person name="Hirsch C.D."/>
            <person name="Visser B."/>
            <person name="Pretorius Z.A."/>
            <person name="Steffenson B.J."/>
            <person name="Schwessinger B."/>
            <person name="Dodds P.N."/>
            <person name="Figueroa M."/>
        </authorList>
    </citation>
    <scope>NUCLEOTIDE SEQUENCE [LARGE SCALE GENOMIC DNA]</scope>
    <source>
        <strain evidence="16">21-0</strain>
        <strain evidence="15 18">Ug99</strain>
    </source>
</reference>